<dbReference type="PANTHER" id="PTHR33112:SF16">
    <property type="entry name" value="HETEROKARYON INCOMPATIBILITY DOMAIN-CONTAINING PROTEIN"/>
    <property type="match status" value="1"/>
</dbReference>
<accession>A0A6A6GX80</accession>
<evidence type="ECO:0008006" key="3">
    <source>
        <dbReference type="Google" id="ProtNLM"/>
    </source>
</evidence>
<dbReference type="Proteomes" id="UP000800092">
    <property type="component" value="Unassembled WGS sequence"/>
</dbReference>
<dbReference type="EMBL" id="ML991842">
    <property type="protein sequence ID" value="KAF2230406.1"/>
    <property type="molecule type" value="Genomic_DNA"/>
</dbReference>
<sequence length="249" mass="27889">MHCDLCKPLTVADLRDNDIYHHSTLAALRNSAESGCVMCNLFWTCLVTSESYNVDAFKTHLEGRFWGDEDKQALDGLTDTAVRLRAELHDNGAETMEEHFQSKIHVYSGRRHGPEINTELGSAVYGWVGLYARPDSPSARWVSGREVPPDPSSDSCFHFVTSWIETCDQHHGCSPGKETLLPKRVVDVRSSDQNAEPILRETRGVYGRYAALSYCWGEGQKYITTKETIAQFRSGIAMSKLSKTIIDAI</sequence>
<gene>
    <name evidence="1" type="ORF">EV356DRAFT_509099</name>
</gene>
<dbReference type="OrthoDB" id="47007at2759"/>
<dbReference type="PANTHER" id="PTHR33112">
    <property type="entry name" value="DOMAIN PROTEIN, PUTATIVE-RELATED"/>
    <property type="match status" value="1"/>
</dbReference>
<protein>
    <recommendedName>
        <fullName evidence="3">Heterokaryon incompatibility domain-containing protein</fullName>
    </recommendedName>
</protein>
<keyword evidence="2" id="KW-1185">Reference proteome</keyword>
<evidence type="ECO:0000313" key="2">
    <source>
        <dbReference type="Proteomes" id="UP000800092"/>
    </source>
</evidence>
<evidence type="ECO:0000313" key="1">
    <source>
        <dbReference type="EMBL" id="KAF2230406.1"/>
    </source>
</evidence>
<proteinExistence type="predicted"/>
<reference evidence="1" key="1">
    <citation type="journal article" date="2020" name="Stud. Mycol.">
        <title>101 Dothideomycetes genomes: a test case for predicting lifestyles and emergence of pathogens.</title>
        <authorList>
            <person name="Haridas S."/>
            <person name="Albert R."/>
            <person name="Binder M."/>
            <person name="Bloem J."/>
            <person name="Labutti K."/>
            <person name="Salamov A."/>
            <person name="Andreopoulos B."/>
            <person name="Baker S."/>
            <person name="Barry K."/>
            <person name="Bills G."/>
            <person name="Bluhm B."/>
            <person name="Cannon C."/>
            <person name="Castanera R."/>
            <person name="Culley D."/>
            <person name="Daum C."/>
            <person name="Ezra D."/>
            <person name="Gonzalez J."/>
            <person name="Henrissat B."/>
            <person name="Kuo A."/>
            <person name="Liang C."/>
            <person name="Lipzen A."/>
            <person name="Lutzoni F."/>
            <person name="Magnuson J."/>
            <person name="Mondo S."/>
            <person name="Nolan M."/>
            <person name="Ohm R."/>
            <person name="Pangilinan J."/>
            <person name="Park H.-J."/>
            <person name="Ramirez L."/>
            <person name="Alfaro M."/>
            <person name="Sun H."/>
            <person name="Tritt A."/>
            <person name="Yoshinaga Y."/>
            <person name="Zwiers L.-H."/>
            <person name="Turgeon B."/>
            <person name="Goodwin S."/>
            <person name="Spatafora J."/>
            <person name="Crous P."/>
            <person name="Grigoriev I."/>
        </authorList>
    </citation>
    <scope>NUCLEOTIDE SEQUENCE</scope>
    <source>
        <strain evidence="1">Tuck. ex Michener</strain>
    </source>
</reference>
<dbReference type="AlphaFoldDB" id="A0A6A6GX80"/>
<organism evidence="1 2">
    <name type="scientific">Viridothelium virens</name>
    <name type="common">Speckled blister lichen</name>
    <name type="synonym">Trypethelium virens</name>
    <dbReference type="NCBI Taxonomy" id="1048519"/>
    <lineage>
        <taxon>Eukaryota</taxon>
        <taxon>Fungi</taxon>
        <taxon>Dikarya</taxon>
        <taxon>Ascomycota</taxon>
        <taxon>Pezizomycotina</taxon>
        <taxon>Dothideomycetes</taxon>
        <taxon>Dothideomycetes incertae sedis</taxon>
        <taxon>Trypetheliales</taxon>
        <taxon>Trypetheliaceae</taxon>
        <taxon>Viridothelium</taxon>
    </lineage>
</organism>
<name>A0A6A6GX80_VIRVR</name>